<dbReference type="RefSeq" id="WP_011376748.1">
    <property type="nucleotide sequence ID" value="NC_007577.1"/>
</dbReference>
<dbReference type="EMBL" id="CP000111">
    <property type="protein sequence ID" value="ABB50258.1"/>
    <property type="molecule type" value="Genomic_DNA"/>
</dbReference>
<dbReference type="Pfam" id="PF07963">
    <property type="entry name" value="N_methyl"/>
    <property type="match status" value="1"/>
</dbReference>
<evidence type="ECO:0000256" key="3">
    <source>
        <dbReference type="ARBA" id="ARBA00022692"/>
    </source>
</evidence>
<evidence type="ECO:0000256" key="6">
    <source>
        <dbReference type="SAM" id="Phobius"/>
    </source>
</evidence>
<keyword evidence="3 6" id="KW-0812">Transmembrane</keyword>
<dbReference type="SUPFAM" id="SSF54523">
    <property type="entry name" value="Pili subunits"/>
    <property type="match status" value="1"/>
</dbReference>
<dbReference type="eggNOG" id="COG2165">
    <property type="taxonomic scope" value="Bacteria"/>
</dbReference>
<gene>
    <name evidence="7" type="ordered locus">PMT9312_1199</name>
</gene>
<protein>
    <submittedName>
        <fullName evidence="7">Uncharacterized protein</fullName>
    </submittedName>
</protein>
<sequence length="221" mass="23608">MKNLLKENKISKTISFFSPVIRKEKVLKNVIKKSLNDEGFTLVELIVVVMMIGILSSIAIPQFMSAADKAKQKEASAIVASLVKSATAYNTEYGALPRDMGELSEYAMFQRCDHNDVASEGGSVCKGSTPKKVPENVTQFFSTSGHYNINLRRTNGNSVFKVRALPNGGAYAQNGSGVTGCYNPAQGVSQVKEMTSKSTGKGVGNVPDWPAIQCGTGSDGA</sequence>
<reference evidence="8" key="1">
    <citation type="submission" date="2005-07" db="EMBL/GenBank/DDBJ databases">
        <title>Complete sequence of Prochlorococcus marinus str. MIT 9312.</title>
        <authorList>
            <consortium name="US DOE Joint Genome Institute"/>
            <person name="Copeland A."/>
            <person name="Lucas S."/>
            <person name="Lapidus A."/>
            <person name="Barry K."/>
            <person name="Detter J.C."/>
            <person name="Glavina T."/>
            <person name="Hammon N."/>
            <person name="Israni S."/>
            <person name="Pitluck S."/>
            <person name="Thiel J."/>
            <person name="Schmutz J."/>
            <person name="Larimer F."/>
            <person name="Land M."/>
            <person name="Kyrpides N."/>
            <person name="Lykidis A."/>
            <person name="Richardson P."/>
        </authorList>
    </citation>
    <scope>NUCLEOTIDE SEQUENCE [LARGE SCALE GENOMIC DNA]</scope>
    <source>
        <strain evidence="8">MIT 9312</strain>
    </source>
</reference>
<keyword evidence="4 6" id="KW-1133">Transmembrane helix</keyword>
<proteinExistence type="predicted"/>
<feature type="transmembrane region" description="Helical" evidence="6">
    <location>
        <begin position="42"/>
        <end position="64"/>
    </location>
</feature>
<dbReference type="KEGG" id="pmi:PMT9312_1199"/>
<comment type="subcellular location">
    <subcellularLocation>
        <location evidence="1">Membrane</location>
        <topology evidence="1">Single-pass membrane protein</topology>
    </subcellularLocation>
</comment>
<keyword evidence="5 6" id="KW-0472">Membrane</keyword>
<dbReference type="STRING" id="74546.PMT9312_1199"/>
<evidence type="ECO:0000313" key="7">
    <source>
        <dbReference type="EMBL" id="ABB50258.1"/>
    </source>
</evidence>
<dbReference type="OrthoDB" id="1787073at2"/>
<dbReference type="GO" id="GO:0016020">
    <property type="term" value="C:membrane"/>
    <property type="evidence" value="ECO:0007669"/>
    <property type="project" value="UniProtKB-SubCell"/>
</dbReference>
<dbReference type="InterPro" id="IPR012902">
    <property type="entry name" value="N_methyl_site"/>
</dbReference>
<dbReference type="HOGENOM" id="CLU_1249724_0_0_3"/>
<keyword evidence="2" id="KW-0488">Methylation</keyword>
<dbReference type="PANTHER" id="PTHR30093:SF44">
    <property type="entry name" value="TYPE II SECRETION SYSTEM CORE PROTEIN G"/>
    <property type="match status" value="1"/>
</dbReference>
<dbReference type="PROSITE" id="PS00409">
    <property type="entry name" value="PROKAR_NTER_METHYL"/>
    <property type="match status" value="1"/>
</dbReference>
<organism evidence="7 8">
    <name type="scientific">Prochlorococcus marinus (strain MIT 9312)</name>
    <dbReference type="NCBI Taxonomy" id="74546"/>
    <lineage>
        <taxon>Bacteria</taxon>
        <taxon>Bacillati</taxon>
        <taxon>Cyanobacteriota</taxon>
        <taxon>Cyanophyceae</taxon>
        <taxon>Synechococcales</taxon>
        <taxon>Prochlorococcaceae</taxon>
        <taxon>Prochlorococcus</taxon>
    </lineage>
</organism>
<evidence type="ECO:0000256" key="2">
    <source>
        <dbReference type="ARBA" id="ARBA00022481"/>
    </source>
</evidence>
<dbReference type="InterPro" id="IPR045584">
    <property type="entry name" value="Pilin-like"/>
</dbReference>
<dbReference type="Proteomes" id="UP000002715">
    <property type="component" value="Chromosome"/>
</dbReference>
<dbReference type="NCBIfam" id="TIGR02532">
    <property type="entry name" value="IV_pilin_GFxxxE"/>
    <property type="match status" value="1"/>
</dbReference>
<evidence type="ECO:0000313" key="8">
    <source>
        <dbReference type="Proteomes" id="UP000002715"/>
    </source>
</evidence>
<dbReference type="AlphaFoldDB" id="Q31A37"/>
<dbReference type="PANTHER" id="PTHR30093">
    <property type="entry name" value="GENERAL SECRETION PATHWAY PROTEIN G"/>
    <property type="match status" value="1"/>
</dbReference>
<dbReference type="Gene3D" id="3.30.700.10">
    <property type="entry name" value="Glycoprotein, Type 4 Pilin"/>
    <property type="match status" value="1"/>
</dbReference>
<evidence type="ECO:0000256" key="1">
    <source>
        <dbReference type="ARBA" id="ARBA00004167"/>
    </source>
</evidence>
<name>Q31A37_PROM9</name>
<evidence type="ECO:0000256" key="5">
    <source>
        <dbReference type="ARBA" id="ARBA00023136"/>
    </source>
</evidence>
<accession>Q31A37</accession>
<evidence type="ECO:0000256" key="4">
    <source>
        <dbReference type="ARBA" id="ARBA00022989"/>
    </source>
</evidence>